<organism evidence="1 2">
    <name type="scientific">Niabella yanshanensis</name>
    <dbReference type="NCBI Taxonomy" id="577386"/>
    <lineage>
        <taxon>Bacteria</taxon>
        <taxon>Pseudomonadati</taxon>
        <taxon>Bacteroidota</taxon>
        <taxon>Chitinophagia</taxon>
        <taxon>Chitinophagales</taxon>
        <taxon>Chitinophagaceae</taxon>
        <taxon>Niabella</taxon>
    </lineage>
</organism>
<name>A0ABZ0W1Z6_9BACT</name>
<sequence length="117" mass="13117">MQLYISEGTRPEDVKNFFSSCYPFLKIELYKIGNENNPGRFKKLSPVTDKFVDLPGEGIVDIHSDITVAELGNSFASLGLRTEVFRKSGNVWVATLLTDSWTLQQQNNAGEEITNNT</sequence>
<proteinExistence type="predicted"/>
<dbReference type="EMBL" id="CP139960">
    <property type="protein sequence ID" value="WQD37237.1"/>
    <property type="molecule type" value="Genomic_DNA"/>
</dbReference>
<keyword evidence="2" id="KW-1185">Reference proteome</keyword>
<accession>A0ABZ0W1Z6</accession>
<dbReference type="Proteomes" id="UP001325680">
    <property type="component" value="Chromosome"/>
</dbReference>
<evidence type="ECO:0000313" key="2">
    <source>
        <dbReference type="Proteomes" id="UP001325680"/>
    </source>
</evidence>
<gene>
    <name evidence="1" type="ORF">U0035_16330</name>
</gene>
<evidence type="ECO:0000313" key="1">
    <source>
        <dbReference type="EMBL" id="WQD37237.1"/>
    </source>
</evidence>
<dbReference type="RefSeq" id="WP_114792268.1">
    <property type="nucleotide sequence ID" value="NZ_CP139960.1"/>
</dbReference>
<reference evidence="1 2" key="1">
    <citation type="submission" date="2023-12" db="EMBL/GenBank/DDBJ databases">
        <title>Genome sequencing and assembly of bacterial species from a model synthetic community.</title>
        <authorList>
            <person name="Hogle S.L."/>
        </authorList>
    </citation>
    <scope>NUCLEOTIDE SEQUENCE [LARGE SCALE GENOMIC DNA]</scope>
    <source>
        <strain evidence="1 2">HAMBI_3031</strain>
    </source>
</reference>
<protein>
    <submittedName>
        <fullName evidence="1">Uncharacterized protein</fullName>
    </submittedName>
</protein>